<keyword evidence="3 4" id="KW-0408">Iron</keyword>
<evidence type="ECO:0000256" key="1">
    <source>
        <dbReference type="ARBA" id="ARBA00022617"/>
    </source>
</evidence>
<evidence type="ECO:0000256" key="5">
    <source>
        <dbReference type="SAM" id="Phobius"/>
    </source>
</evidence>
<evidence type="ECO:0000256" key="2">
    <source>
        <dbReference type="ARBA" id="ARBA00022723"/>
    </source>
</evidence>
<feature type="domain" description="Cytochrome c" evidence="6">
    <location>
        <begin position="184"/>
        <end position="284"/>
    </location>
</feature>
<accession>A0A1H7TFT3</accession>
<evidence type="ECO:0000256" key="3">
    <source>
        <dbReference type="ARBA" id="ARBA00023004"/>
    </source>
</evidence>
<dbReference type="Pfam" id="PF07635">
    <property type="entry name" value="PSCyt1"/>
    <property type="match status" value="1"/>
</dbReference>
<sequence>MKSIQALLLNLLIGLHAFIVFFLFFEDRIVVPSVLQVLGRTHPLLLHFPIVLLVLAWSFACFGNRLNLPQATVSRLVRVLLLAGAWCAAITVVAGLLLAKEGGYEGNGFVWHKWTGVALCFLATGLLWYYQIPGNKGKRHYPPFFRAGLSLSLVILLTAGHFGAGLTHGEDYLFEPLRRSKEKALDMETAIVFQDVVYPILQAKCLSCHSAAKAKGDLVLSDTASILKGGKHGQLLAKDSAEESLLIERLLLDLDHEHRMPPKGKPQLTPEELALVKAWVASGADFNIPLATLPMGDTIHQLAVAIYGASKGETYGFSAADAETVEKLNTPYRVVKPVAQESPALAVGFYGKAMYTDRSLEELASVDKQVVSLTLSGMPVSTNSRETVKRFINLRELLLNGTPVDDTWLATLATLPKLRTVGLSGTSVTEAGLKQLLAAPALRAVYVWNTRIDTNALDRLQQQYRNIRIERGYVDDGHTLLSLNDPVIMPKNDFFRDRVQVTLTHPVKGVELRYTLDGSEPDSVHSQVYSKPFVAEHTTGIRVRGYKTGWLSSKEVARTLHRSGRAPDRAFLLSRPNPQYKGRGALTLTDLASGSSNHADGKWLGFHGEQLVASMHFDNAIRIDTIGISVKQDYGSHIYPPKWVEVWGGMDSTDARLLLRFQPPLTNPQQALPRRMIVAPMAGEAIRYLRIAVEPFVPIPRGFPAEGNPAWVFVDEIIMR</sequence>
<dbReference type="InterPro" id="IPR011429">
    <property type="entry name" value="Cyt_c_Planctomycete-type"/>
</dbReference>
<evidence type="ECO:0000313" key="7">
    <source>
        <dbReference type="EMBL" id="SEL83405.1"/>
    </source>
</evidence>
<evidence type="ECO:0000259" key="6">
    <source>
        <dbReference type="PROSITE" id="PS51007"/>
    </source>
</evidence>
<proteinExistence type="predicted"/>
<dbReference type="SUPFAM" id="SSF52047">
    <property type="entry name" value="RNI-like"/>
    <property type="match status" value="1"/>
</dbReference>
<feature type="transmembrane region" description="Helical" evidence="5">
    <location>
        <begin position="111"/>
        <end position="132"/>
    </location>
</feature>
<evidence type="ECO:0000256" key="4">
    <source>
        <dbReference type="PROSITE-ProRule" id="PRU00433"/>
    </source>
</evidence>
<feature type="transmembrane region" description="Helical" evidence="5">
    <location>
        <begin position="76"/>
        <end position="99"/>
    </location>
</feature>
<dbReference type="SUPFAM" id="SSF46626">
    <property type="entry name" value="Cytochrome c"/>
    <property type="match status" value="1"/>
</dbReference>
<gene>
    <name evidence="7" type="ORF">SAMN05421740_11129</name>
</gene>
<protein>
    <submittedName>
        <fullName evidence="7">Uncharacterized membrane protein</fullName>
    </submittedName>
</protein>
<dbReference type="InterPro" id="IPR009056">
    <property type="entry name" value="Cyt_c-like_dom"/>
</dbReference>
<dbReference type="GO" id="GO:0046872">
    <property type="term" value="F:metal ion binding"/>
    <property type="evidence" value="ECO:0007669"/>
    <property type="project" value="UniProtKB-KW"/>
</dbReference>
<dbReference type="InterPro" id="IPR059177">
    <property type="entry name" value="GH29D-like_dom"/>
</dbReference>
<keyword evidence="5" id="KW-0812">Transmembrane</keyword>
<dbReference type="InterPro" id="IPR019251">
    <property type="entry name" value="DUF2231_TM"/>
</dbReference>
<dbReference type="AlphaFoldDB" id="A0A1H7TFT3"/>
<dbReference type="Gene3D" id="3.80.10.10">
    <property type="entry name" value="Ribonuclease Inhibitor"/>
    <property type="match status" value="1"/>
</dbReference>
<organism evidence="7 8">
    <name type="scientific">Parapedobacter koreensis</name>
    <dbReference type="NCBI Taxonomy" id="332977"/>
    <lineage>
        <taxon>Bacteria</taxon>
        <taxon>Pseudomonadati</taxon>
        <taxon>Bacteroidota</taxon>
        <taxon>Sphingobacteriia</taxon>
        <taxon>Sphingobacteriales</taxon>
        <taxon>Sphingobacteriaceae</taxon>
        <taxon>Parapedobacter</taxon>
    </lineage>
</organism>
<dbReference type="PROSITE" id="PS51007">
    <property type="entry name" value="CYTC"/>
    <property type="match status" value="1"/>
</dbReference>
<keyword evidence="1 4" id="KW-0349">Heme</keyword>
<feature type="transmembrane region" description="Helical" evidence="5">
    <location>
        <begin position="45"/>
        <end position="64"/>
    </location>
</feature>
<keyword evidence="8" id="KW-1185">Reference proteome</keyword>
<dbReference type="Pfam" id="PF09990">
    <property type="entry name" value="DUF2231"/>
    <property type="match status" value="1"/>
</dbReference>
<dbReference type="PANTHER" id="PTHR35889:SF3">
    <property type="entry name" value="F-BOX DOMAIN-CONTAINING PROTEIN"/>
    <property type="match status" value="1"/>
</dbReference>
<name>A0A1H7TFT3_9SPHI</name>
<dbReference type="Pfam" id="PF13290">
    <property type="entry name" value="CHB_HEX_C_1"/>
    <property type="match status" value="1"/>
</dbReference>
<dbReference type="GO" id="GO:0020037">
    <property type="term" value="F:heme binding"/>
    <property type="evidence" value="ECO:0007669"/>
    <property type="project" value="InterPro"/>
</dbReference>
<dbReference type="STRING" id="332977.SAMN05421740_11129"/>
<keyword evidence="5" id="KW-1133">Transmembrane helix</keyword>
<dbReference type="GO" id="GO:0009055">
    <property type="term" value="F:electron transfer activity"/>
    <property type="evidence" value="ECO:0007669"/>
    <property type="project" value="InterPro"/>
</dbReference>
<dbReference type="Proteomes" id="UP000198916">
    <property type="component" value="Unassembled WGS sequence"/>
</dbReference>
<keyword evidence="5" id="KW-0472">Membrane</keyword>
<dbReference type="InterPro" id="IPR036909">
    <property type="entry name" value="Cyt_c-like_dom_sf"/>
</dbReference>
<keyword evidence="2 4" id="KW-0479">Metal-binding</keyword>
<feature type="transmembrane region" description="Helical" evidence="5">
    <location>
        <begin position="144"/>
        <end position="164"/>
    </location>
</feature>
<dbReference type="PANTHER" id="PTHR35889">
    <property type="entry name" value="CYCLOINULO-OLIGOSACCHARIDE FRUCTANOTRANSFERASE-RELATED"/>
    <property type="match status" value="1"/>
</dbReference>
<dbReference type="OrthoDB" id="713772at2"/>
<dbReference type="EMBL" id="FNZR01000011">
    <property type="protein sequence ID" value="SEL83405.1"/>
    <property type="molecule type" value="Genomic_DNA"/>
</dbReference>
<evidence type="ECO:0000313" key="8">
    <source>
        <dbReference type="Proteomes" id="UP000198916"/>
    </source>
</evidence>
<dbReference type="InterPro" id="IPR032675">
    <property type="entry name" value="LRR_dom_sf"/>
</dbReference>
<dbReference type="RefSeq" id="WP_090608569.1">
    <property type="nucleotide sequence ID" value="NZ_FNZR01000011.1"/>
</dbReference>
<feature type="transmembrane region" description="Helical" evidence="5">
    <location>
        <begin position="7"/>
        <end position="25"/>
    </location>
</feature>
<reference evidence="8" key="1">
    <citation type="submission" date="2016-10" db="EMBL/GenBank/DDBJ databases">
        <authorList>
            <person name="Varghese N."/>
            <person name="Submissions S."/>
        </authorList>
    </citation>
    <scope>NUCLEOTIDE SEQUENCE [LARGE SCALE GENOMIC DNA]</scope>
    <source>
        <strain evidence="8">Jip14</strain>
    </source>
</reference>